<evidence type="ECO:0000256" key="2">
    <source>
        <dbReference type="SAM" id="SignalP"/>
    </source>
</evidence>
<organism evidence="3 4">
    <name type="scientific">Phascolomyces articulosus</name>
    <dbReference type="NCBI Taxonomy" id="60185"/>
    <lineage>
        <taxon>Eukaryota</taxon>
        <taxon>Fungi</taxon>
        <taxon>Fungi incertae sedis</taxon>
        <taxon>Mucoromycota</taxon>
        <taxon>Mucoromycotina</taxon>
        <taxon>Mucoromycetes</taxon>
        <taxon>Mucorales</taxon>
        <taxon>Lichtheimiaceae</taxon>
        <taxon>Phascolomyces</taxon>
    </lineage>
</organism>
<keyword evidence="1" id="KW-1133">Transmembrane helix</keyword>
<feature type="signal peptide" evidence="2">
    <location>
        <begin position="1"/>
        <end position="22"/>
    </location>
</feature>
<comment type="caution">
    <text evidence="3">The sequence shown here is derived from an EMBL/GenBank/DDBJ whole genome shotgun (WGS) entry which is preliminary data.</text>
</comment>
<accession>A0AAD5K283</accession>
<proteinExistence type="predicted"/>
<gene>
    <name evidence="3" type="ORF">BDA99DRAFT_525853</name>
</gene>
<keyword evidence="1" id="KW-0812">Transmembrane</keyword>
<protein>
    <submittedName>
        <fullName evidence="3">Uncharacterized protein</fullName>
    </submittedName>
</protein>
<keyword evidence="2" id="KW-0732">Signal</keyword>
<feature type="chain" id="PRO_5042247263" evidence="2">
    <location>
        <begin position="23"/>
        <end position="81"/>
    </location>
</feature>
<reference evidence="3" key="2">
    <citation type="submission" date="2023-02" db="EMBL/GenBank/DDBJ databases">
        <authorList>
            <consortium name="DOE Joint Genome Institute"/>
            <person name="Mondo S.J."/>
            <person name="Chang Y."/>
            <person name="Wang Y."/>
            <person name="Ahrendt S."/>
            <person name="Andreopoulos W."/>
            <person name="Barry K."/>
            <person name="Beard J."/>
            <person name="Benny G.L."/>
            <person name="Blankenship S."/>
            <person name="Bonito G."/>
            <person name="Cuomo C."/>
            <person name="Desiro A."/>
            <person name="Gervers K.A."/>
            <person name="Hundley H."/>
            <person name="Kuo A."/>
            <person name="LaButti K."/>
            <person name="Lang B.F."/>
            <person name="Lipzen A."/>
            <person name="O'Donnell K."/>
            <person name="Pangilinan J."/>
            <person name="Reynolds N."/>
            <person name="Sandor L."/>
            <person name="Smith M.W."/>
            <person name="Tsang A."/>
            <person name="Grigoriev I.V."/>
            <person name="Stajich J.E."/>
            <person name="Spatafora J.W."/>
        </authorList>
    </citation>
    <scope>NUCLEOTIDE SEQUENCE</scope>
    <source>
        <strain evidence="3">RSA 2281</strain>
    </source>
</reference>
<name>A0AAD5K283_9FUNG</name>
<feature type="transmembrane region" description="Helical" evidence="1">
    <location>
        <begin position="55"/>
        <end position="76"/>
    </location>
</feature>
<evidence type="ECO:0000256" key="1">
    <source>
        <dbReference type="SAM" id="Phobius"/>
    </source>
</evidence>
<dbReference type="EMBL" id="JAIXMP010000041">
    <property type="protein sequence ID" value="KAI9247724.1"/>
    <property type="molecule type" value="Genomic_DNA"/>
</dbReference>
<evidence type="ECO:0000313" key="3">
    <source>
        <dbReference type="EMBL" id="KAI9247724.1"/>
    </source>
</evidence>
<keyword evidence="4" id="KW-1185">Reference proteome</keyword>
<dbReference type="Proteomes" id="UP001209540">
    <property type="component" value="Unassembled WGS sequence"/>
</dbReference>
<evidence type="ECO:0000313" key="4">
    <source>
        <dbReference type="Proteomes" id="UP001209540"/>
    </source>
</evidence>
<dbReference type="AlphaFoldDB" id="A0AAD5K283"/>
<reference evidence="3" key="1">
    <citation type="journal article" date="2022" name="IScience">
        <title>Evolution of zygomycete secretomes and the origins of terrestrial fungal ecologies.</title>
        <authorList>
            <person name="Chang Y."/>
            <person name="Wang Y."/>
            <person name="Mondo S."/>
            <person name="Ahrendt S."/>
            <person name="Andreopoulos W."/>
            <person name="Barry K."/>
            <person name="Beard J."/>
            <person name="Benny G.L."/>
            <person name="Blankenship S."/>
            <person name="Bonito G."/>
            <person name="Cuomo C."/>
            <person name="Desiro A."/>
            <person name="Gervers K.A."/>
            <person name="Hundley H."/>
            <person name="Kuo A."/>
            <person name="LaButti K."/>
            <person name="Lang B.F."/>
            <person name="Lipzen A."/>
            <person name="O'Donnell K."/>
            <person name="Pangilinan J."/>
            <person name="Reynolds N."/>
            <person name="Sandor L."/>
            <person name="Smith M.E."/>
            <person name="Tsang A."/>
            <person name="Grigoriev I.V."/>
            <person name="Stajich J.E."/>
            <person name="Spatafora J.W."/>
        </authorList>
    </citation>
    <scope>NUCLEOTIDE SEQUENCE</scope>
    <source>
        <strain evidence="3">RSA 2281</strain>
    </source>
</reference>
<keyword evidence="1" id="KW-0472">Membrane</keyword>
<sequence>MMSMMMEKIWLFFLFIFQGLLFDPMVWECGSRKNDEIRTIYMDGNLCKYLYQQLQVIFLKGMPILCLMVLFLFFILHKNHI</sequence>